<evidence type="ECO:0000313" key="2">
    <source>
        <dbReference type="EMBL" id="KAK8140634.1"/>
    </source>
</evidence>
<feature type="region of interest" description="Disordered" evidence="1">
    <location>
        <begin position="1"/>
        <end position="60"/>
    </location>
</feature>
<protein>
    <submittedName>
        <fullName evidence="2">Uncharacterized protein</fullName>
    </submittedName>
</protein>
<keyword evidence="3" id="KW-1185">Reference proteome</keyword>
<dbReference type="AlphaFoldDB" id="A0AAW0REN5"/>
<organism evidence="2 3">
    <name type="scientific">Beauveria asiatica</name>
    <dbReference type="NCBI Taxonomy" id="1069075"/>
    <lineage>
        <taxon>Eukaryota</taxon>
        <taxon>Fungi</taxon>
        <taxon>Dikarya</taxon>
        <taxon>Ascomycota</taxon>
        <taxon>Pezizomycotina</taxon>
        <taxon>Sordariomycetes</taxon>
        <taxon>Hypocreomycetidae</taxon>
        <taxon>Hypocreales</taxon>
        <taxon>Cordycipitaceae</taxon>
        <taxon>Beauveria</taxon>
    </lineage>
</organism>
<feature type="compositionally biased region" description="Basic residues" evidence="1">
    <location>
        <begin position="14"/>
        <end position="36"/>
    </location>
</feature>
<gene>
    <name evidence="2" type="ORF">G3M48_003193</name>
</gene>
<feature type="non-terminal residue" evidence="2">
    <location>
        <position position="1"/>
    </location>
</feature>
<evidence type="ECO:0000256" key="1">
    <source>
        <dbReference type="SAM" id="MobiDB-lite"/>
    </source>
</evidence>
<sequence>RRRARGSVSQPARQRLRQPARQRLRQPARQRLRQPTRQRQPPVPAAASCLESFAGAPEAA</sequence>
<accession>A0AAW0REN5</accession>
<proteinExistence type="predicted"/>
<dbReference type="EMBL" id="JAAHCF010002135">
    <property type="protein sequence ID" value="KAK8140634.1"/>
    <property type="molecule type" value="Genomic_DNA"/>
</dbReference>
<dbReference type="Proteomes" id="UP001397290">
    <property type="component" value="Unassembled WGS sequence"/>
</dbReference>
<name>A0AAW0REN5_9HYPO</name>
<evidence type="ECO:0000313" key="3">
    <source>
        <dbReference type="Proteomes" id="UP001397290"/>
    </source>
</evidence>
<comment type="caution">
    <text evidence="2">The sequence shown here is derived from an EMBL/GenBank/DDBJ whole genome shotgun (WGS) entry which is preliminary data.</text>
</comment>
<feature type="non-terminal residue" evidence="2">
    <location>
        <position position="60"/>
    </location>
</feature>
<reference evidence="2 3" key="1">
    <citation type="submission" date="2020-02" db="EMBL/GenBank/DDBJ databases">
        <title>Comparative genomics of the hypocrealean fungal genus Beauvera.</title>
        <authorList>
            <person name="Showalter D.N."/>
            <person name="Bushley K.E."/>
            <person name="Rehner S.A."/>
        </authorList>
    </citation>
    <scope>NUCLEOTIDE SEQUENCE [LARGE SCALE GENOMIC DNA]</scope>
    <source>
        <strain evidence="2 3">ARSEF4384</strain>
    </source>
</reference>